<reference evidence="2" key="1">
    <citation type="submission" date="2023-01" db="EMBL/GenBank/DDBJ databases">
        <title>Draft genome sequence of Nocardiopsis sp. LSu2-4 isolated from halophytes.</title>
        <authorList>
            <person name="Duangmal K."/>
            <person name="Chantavorakit T."/>
        </authorList>
    </citation>
    <scope>NUCLEOTIDE SEQUENCE</scope>
    <source>
        <strain evidence="2">LSu2-4</strain>
    </source>
</reference>
<dbReference type="InterPro" id="IPR000182">
    <property type="entry name" value="GNAT_dom"/>
</dbReference>
<proteinExistence type="predicted"/>
<accession>A0ABT4TIK5</accession>
<dbReference type="EMBL" id="JAQFWP010000011">
    <property type="protein sequence ID" value="MDA2804517.1"/>
    <property type="molecule type" value="Genomic_DNA"/>
</dbReference>
<feature type="domain" description="N-acetyltransferase" evidence="1">
    <location>
        <begin position="9"/>
        <end position="147"/>
    </location>
</feature>
<dbReference type="GO" id="GO:0016746">
    <property type="term" value="F:acyltransferase activity"/>
    <property type="evidence" value="ECO:0007669"/>
    <property type="project" value="UniProtKB-KW"/>
</dbReference>
<keyword evidence="3" id="KW-1185">Reference proteome</keyword>
<dbReference type="Proteomes" id="UP001165685">
    <property type="component" value="Unassembled WGS sequence"/>
</dbReference>
<dbReference type="EC" id="2.3.1.-" evidence="2"/>
<gene>
    <name evidence="2" type="ORF">O4U47_08340</name>
</gene>
<keyword evidence="2" id="KW-0808">Transferase</keyword>
<dbReference type="Pfam" id="PF13673">
    <property type="entry name" value="Acetyltransf_10"/>
    <property type="match status" value="1"/>
</dbReference>
<dbReference type="SUPFAM" id="SSF55729">
    <property type="entry name" value="Acyl-CoA N-acyltransferases (Nat)"/>
    <property type="match status" value="1"/>
</dbReference>
<evidence type="ECO:0000259" key="1">
    <source>
        <dbReference type="PROSITE" id="PS51186"/>
    </source>
</evidence>
<comment type="caution">
    <text evidence="2">The sequence shown here is derived from an EMBL/GenBank/DDBJ whole genome shotgun (WGS) entry which is preliminary data.</text>
</comment>
<dbReference type="PROSITE" id="PS51186">
    <property type="entry name" value="GNAT"/>
    <property type="match status" value="1"/>
</dbReference>
<organism evidence="2 3">
    <name type="scientific">Nocardiopsis suaedae</name>
    <dbReference type="NCBI Taxonomy" id="3018444"/>
    <lineage>
        <taxon>Bacteria</taxon>
        <taxon>Bacillati</taxon>
        <taxon>Actinomycetota</taxon>
        <taxon>Actinomycetes</taxon>
        <taxon>Streptosporangiales</taxon>
        <taxon>Nocardiopsidaceae</taxon>
        <taxon>Nocardiopsis</taxon>
    </lineage>
</organism>
<evidence type="ECO:0000313" key="2">
    <source>
        <dbReference type="EMBL" id="MDA2804517.1"/>
    </source>
</evidence>
<protein>
    <submittedName>
        <fullName evidence="2">GNAT family N-acetyltransferase</fullName>
        <ecNumber evidence="2">2.3.1.-</ecNumber>
    </submittedName>
</protein>
<evidence type="ECO:0000313" key="3">
    <source>
        <dbReference type="Proteomes" id="UP001165685"/>
    </source>
</evidence>
<sequence length="147" mass="15948">MSVITVRASGFAGLDASTLYDLLRLRVDVFIVEQDCPYPELDGRDTEPGTLHVWAAEGDRVLGCLRVLEEEGGTARIGRVATAAEARGRGVAGRLVEAALERIGPREAVLDAQTRVRGLYARYGFAEDGPEFLEDGIPHVPMRRSAP</sequence>
<name>A0ABT4TIK5_9ACTN</name>
<dbReference type="RefSeq" id="WP_270677068.1">
    <property type="nucleotide sequence ID" value="NZ_JAQFWP010000011.1"/>
</dbReference>
<dbReference type="InterPro" id="IPR016181">
    <property type="entry name" value="Acyl_CoA_acyltransferase"/>
</dbReference>
<keyword evidence="2" id="KW-0012">Acyltransferase</keyword>
<dbReference type="Gene3D" id="3.40.630.30">
    <property type="match status" value="1"/>
</dbReference>
<dbReference type="CDD" id="cd04301">
    <property type="entry name" value="NAT_SF"/>
    <property type="match status" value="1"/>
</dbReference>